<reference evidence="2 3" key="1">
    <citation type="submission" date="2016-06" db="EMBL/GenBank/DDBJ databases">
        <title>Evolution of pathogenesis and genome organization in the Tremellales.</title>
        <authorList>
            <person name="Cuomo C."/>
            <person name="Litvintseva A."/>
            <person name="Heitman J."/>
            <person name="Chen Y."/>
            <person name="Sun S."/>
            <person name="Springer D."/>
            <person name="Dromer F."/>
            <person name="Young S."/>
            <person name="Zeng Q."/>
            <person name="Chapman S."/>
            <person name="Gujja S."/>
            <person name="Saif S."/>
            <person name="Birren B."/>
        </authorList>
    </citation>
    <scope>NUCLEOTIDE SEQUENCE [LARGE SCALE GENOMIC DNA]</scope>
    <source>
        <strain evidence="2 3">ATCC 28783</strain>
    </source>
</reference>
<name>A0A4Q1BNN7_TREME</name>
<dbReference type="CDD" id="cd10527">
    <property type="entry name" value="SET_LSMT"/>
    <property type="match status" value="1"/>
</dbReference>
<dbReference type="AlphaFoldDB" id="A0A4Q1BNN7"/>
<dbReference type="VEuPathDB" id="FungiDB:TREMEDRAFT_62307"/>
<feature type="domain" description="SET" evidence="1">
    <location>
        <begin position="30"/>
        <end position="298"/>
    </location>
</feature>
<dbReference type="PANTHER" id="PTHR13271">
    <property type="entry name" value="UNCHARACTERIZED PUTATIVE METHYLTRANSFERASE"/>
    <property type="match status" value="1"/>
</dbReference>
<dbReference type="InterPro" id="IPR001214">
    <property type="entry name" value="SET_dom"/>
</dbReference>
<dbReference type="InterPro" id="IPR046341">
    <property type="entry name" value="SET_dom_sf"/>
</dbReference>
<dbReference type="InterPro" id="IPR050600">
    <property type="entry name" value="SETD3_SETD6_MTase"/>
</dbReference>
<dbReference type="GO" id="GO:0005634">
    <property type="term" value="C:nucleus"/>
    <property type="evidence" value="ECO:0007669"/>
    <property type="project" value="TreeGrafter"/>
</dbReference>
<dbReference type="Gene3D" id="3.90.1410.10">
    <property type="entry name" value="set domain protein methyltransferase, domain 1"/>
    <property type="match status" value="1"/>
</dbReference>
<organism evidence="2 3">
    <name type="scientific">Tremella mesenterica</name>
    <name type="common">Jelly fungus</name>
    <dbReference type="NCBI Taxonomy" id="5217"/>
    <lineage>
        <taxon>Eukaryota</taxon>
        <taxon>Fungi</taxon>
        <taxon>Dikarya</taxon>
        <taxon>Basidiomycota</taxon>
        <taxon>Agaricomycotina</taxon>
        <taxon>Tremellomycetes</taxon>
        <taxon>Tremellales</taxon>
        <taxon>Tremellaceae</taxon>
        <taxon>Tremella</taxon>
    </lineage>
</organism>
<protein>
    <recommendedName>
        <fullName evidence="1">SET domain-containing protein</fullName>
    </recommendedName>
</protein>
<sequence length="516" mass="57772">MSHGLLSGHPPPSIEILQAWLDDHGAVINSHVEITESFDGWGIRATETIDEGDLVCMIPKTAVLSHRTSSLPLLTLPPTSVDGIEAHWPILQLSLAILHELRLEVDSPFFGYLQSLPRDLILLPVFWSVEKIAGEDGRLGLLWLKGTEAERDMARRSSIGLGLNELNTFYQTHRLHLPSTKYHPSPSPFEAFYHAFALVSTRAFVIDLYHTVGLCPFADLLNHSSTPHTQLASDKDVCHICGSLPSCKHDILNANDVPRRLEQVPPHTRKIMEETIDCVELKLERSVRGGEEIWNWYDDNIGDARSLVEWGFVGEDFADEGITWELSDILGTDISFKRVYAGMIASGVIKDMMDNIDVEDPLVGLPDRMGLLSVSHEGQISGYLFAAVVIGRVLLDEVPGHTELAEVMRDSLEEIERRANANEFRGTDAEMSGQTKSNTNKGPLSPITGQVVKEIINLLETRLTKFHHSEHQVEDLYTIRDTLSSDAKLQRMAIMVRIHEQSLLESTLHKWRELLA</sequence>
<evidence type="ECO:0000313" key="2">
    <source>
        <dbReference type="EMBL" id="RXK39488.1"/>
    </source>
</evidence>
<dbReference type="PROSITE" id="PS50280">
    <property type="entry name" value="SET"/>
    <property type="match status" value="1"/>
</dbReference>
<proteinExistence type="predicted"/>
<dbReference type="GO" id="GO:0016279">
    <property type="term" value="F:protein-lysine N-methyltransferase activity"/>
    <property type="evidence" value="ECO:0007669"/>
    <property type="project" value="TreeGrafter"/>
</dbReference>
<dbReference type="OrthoDB" id="441812at2759"/>
<dbReference type="SUPFAM" id="SSF82199">
    <property type="entry name" value="SET domain"/>
    <property type="match status" value="1"/>
</dbReference>
<dbReference type="EMBL" id="SDIL01000030">
    <property type="protein sequence ID" value="RXK39488.1"/>
    <property type="molecule type" value="Genomic_DNA"/>
</dbReference>
<dbReference type="Pfam" id="PF00856">
    <property type="entry name" value="SET"/>
    <property type="match status" value="1"/>
</dbReference>
<evidence type="ECO:0000259" key="1">
    <source>
        <dbReference type="PROSITE" id="PS50280"/>
    </source>
</evidence>
<keyword evidence="3" id="KW-1185">Reference proteome</keyword>
<dbReference type="Proteomes" id="UP000289152">
    <property type="component" value="Unassembled WGS sequence"/>
</dbReference>
<comment type="caution">
    <text evidence="2">The sequence shown here is derived from an EMBL/GenBank/DDBJ whole genome shotgun (WGS) entry which is preliminary data.</text>
</comment>
<dbReference type="PANTHER" id="PTHR13271:SF34">
    <property type="entry name" value="N-LYSINE METHYLTRANSFERASE SETD6"/>
    <property type="match status" value="1"/>
</dbReference>
<accession>A0A4Q1BNN7</accession>
<dbReference type="InParanoid" id="A0A4Q1BNN7"/>
<dbReference type="STRING" id="5217.A0A4Q1BNN7"/>
<evidence type="ECO:0000313" key="3">
    <source>
        <dbReference type="Proteomes" id="UP000289152"/>
    </source>
</evidence>
<gene>
    <name evidence="2" type="ORF">M231_03156</name>
</gene>